<reference evidence="2 3" key="1">
    <citation type="submission" date="2024-04" db="EMBL/GenBank/DDBJ databases">
        <authorList>
            <person name="Fracassetti M."/>
        </authorList>
    </citation>
    <scope>NUCLEOTIDE SEQUENCE [LARGE SCALE GENOMIC DNA]</scope>
</reference>
<evidence type="ECO:0000256" key="1">
    <source>
        <dbReference type="SAM" id="MobiDB-lite"/>
    </source>
</evidence>
<feature type="region of interest" description="Disordered" evidence="1">
    <location>
        <begin position="1"/>
        <end position="89"/>
    </location>
</feature>
<name>A0AAV2GA31_9ROSI</name>
<keyword evidence="3" id="KW-1185">Reference proteome</keyword>
<organism evidence="2 3">
    <name type="scientific">Linum trigynum</name>
    <dbReference type="NCBI Taxonomy" id="586398"/>
    <lineage>
        <taxon>Eukaryota</taxon>
        <taxon>Viridiplantae</taxon>
        <taxon>Streptophyta</taxon>
        <taxon>Embryophyta</taxon>
        <taxon>Tracheophyta</taxon>
        <taxon>Spermatophyta</taxon>
        <taxon>Magnoliopsida</taxon>
        <taxon>eudicotyledons</taxon>
        <taxon>Gunneridae</taxon>
        <taxon>Pentapetalae</taxon>
        <taxon>rosids</taxon>
        <taxon>fabids</taxon>
        <taxon>Malpighiales</taxon>
        <taxon>Linaceae</taxon>
        <taxon>Linum</taxon>
    </lineage>
</organism>
<feature type="compositionally biased region" description="Polar residues" evidence="1">
    <location>
        <begin position="62"/>
        <end position="76"/>
    </location>
</feature>
<accession>A0AAV2GA31</accession>
<feature type="compositionally biased region" description="Polar residues" evidence="1">
    <location>
        <begin position="34"/>
        <end position="53"/>
    </location>
</feature>
<dbReference type="EMBL" id="OZ034821">
    <property type="protein sequence ID" value="CAL1407049.1"/>
    <property type="molecule type" value="Genomic_DNA"/>
</dbReference>
<dbReference type="Proteomes" id="UP001497516">
    <property type="component" value="Chromosome 8"/>
</dbReference>
<evidence type="ECO:0000313" key="2">
    <source>
        <dbReference type="EMBL" id="CAL1407049.1"/>
    </source>
</evidence>
<sequence length="142" mass="15395">MGELRLDPNRPPTTETGEEATTRSTPPKVPETAGSGSLPTPPSNSTKCRTASATAGPAKPSIGSSRRPNRPSTNWPSFLPGIPPRLPPPTALTTRRVWNPNTTPGNWTWQSNRSPLATTFSFTGNWEARTSATTPRRRCSFR</sequence>
<protein>
    <submittedName>
        <fullName evidence="2">Uncharacterized protein</fullName>
    </submittedName>
</protein>
<dbReference type="AlphaFoldDB" id="A0AAV2GA31"/>
<proteinExistence type="predicted"/>
<evidence type="ECO:0000313" key="3">
    <source>
        <dbReference type="Proteomes" id="UP001497516"/>
    </source>
</evidence>
<gene>
    <name evidence="2" type="ORF">LTRI10_LOCUS46738</name>
</gene>